<organism evidence="1 2">
    <name type="scientific">Paractinoplanes abujensis</name>
    <dbReference type="NCBI Taxonomy" id="882441"/>
    <lineage>
        <taxon>Bacteria</taxon>
        <taxon>Bacillati</taxon>
        <taxon>Actinomycetota</taxon>
        <taxon>Actinomycetes</taxon>
        <taxon>Micromonosporales</taxon>
        <taxon>Micromonosporaceae</taxon>
        <taxon>Paractinoplanes</taxon>
    </lineage>
</organism>
<accession>A0A7W7CR39</accession>
<evidence type="ECO:0000313" key="1">
    <source>
        <dbReference type="EMBL" id="MBB4691760.1"/>
    </source>
</evidence>
<sequence>MLTWGRIAAGLGLVLLASGCGGQEPVTPERTVEVCTAAGDAQAKVEFRRAGTVVASGSVAAGGSFAASVAVADSVDAYVDGMLLGTVEAGSADVRLGCPAG</sequence>
<dbReference type="Proteomes" id="UP000542742">
    <property type="component" value="Unassembled WGS sequence"/>
</dbReference>
<proteinExistence type="predicted"/>
<dbReference type="EMBL" id="JACHMF010000001">
    <property type="protein sequence ID" value="MBB4691760.1"/>
    <property type="molecule type" value="Genomic_DNA"/>
</dbReference>
<dbReference type="AlphaFoldDB" id="A0A7W7CR39"/>
<keyword evidence="2" id="KW-1185">Reference proteome</keyword>
<name>A0A7W7CR39_9ACTN</name>
<evidence type="ECO:0000313" key="2">
    <source>
        <dbReference type="Proteomes" id="UP000542742"/>
    </source>
</evidence>
<dbReference type="RefSeq" id="WP_184950546.1">
    <property type="nucleotide sequence ID" value="NZ_BOMC01000004.1"/>
</dbReference>
<gene>
    <name evidence="1" type="ORF">BKA14_001908</name>
</gene>
<evidence type="ECO:0008006" key="3">
    <source>
        <dbReference type="Google" id="ProtNLM"/>
    </source>
</evidence>
<reference evidence="1 2" key="1">
    <citation type="submission" date="2020-08" db="EMBL/GenBank/DDBJ databases">
        <title>Sequencing the genomes of 1000 actinobacteria strains.</title>
        <authorList>
            <person name="Klenk H.-P."/>
        </authorList>
    </citation>
    <scope>NUCLEOTIDE SEQUENCE [LARGE SCALE GENOMIC DNA]</scope>
    <source>
        <strain evidence="1 2">DSM 45518</strain>
    </source>
</reference>
<dbReference type="PROSITE" id="PS51257">
    <property type="entry name" value="PROKAR_LIPOPROTEIN"/>
    <property type="match status" value="1"/>
</dbReference>
<comment type="caution">
    <text evidence="1">The sequence shown here is derived from an EMBL/GenBank/DDBJ whole genome shotgun (WGS) entry which is preliminary data.</text>
</comment>
<protein>
    <recommendedName>
        <fullName evidence="3">Lipoprotein</fullName>
    </recommendedName>
</protein>